<feature type="compositionally biased region" description="Polar residues" evidence="7">
    <location>
        <begin position="129"/>
        <end position="152"/>
    </location>
</feature>
<evidence type="ECO:0000256" key="1">
    <source>
        <dbReference type="ARBA" id="ARBA00004123"/>
    </source>
</evidence>
<evidence type="ECO:0000313" key="10">
    <source>
        <dbReference type="EMBL" id="CAD8823871.1"/>
    </source>
</evidence>
<dbReference type="InterPro" id="IPR011947">
    <property type="entry name" value="FCP1_euk"/>
</dbReference>
<comment type="function">
    <text evidence="6">This promotes the activity of RNA polymerase II.</text>
</comment>
<dbReference type="EMBL" id="HBFP01011441">
    <property type="protein sequence ID" value="CAD8823871.1"/>
    <property type="molecule type" value="Transcribed_RNA"/>
</dbReference>
<dbReference type="Gene3D" id="3.40.50.1000">
    <property type="entry name" value="HAD superfamily/HAD-like"/>
    <property type="match status" value="1"/>
</dbReference>
<dbReference type="PANTHER" id="PTHR23081:SF36">
    <property type="entry name" value="RNA POLYMERASE II SUBUNIT A C-TERMINAL DOMAIN PHOSPHATASE"/>
    <property type="match status" value="1"/>
</dbReference>
<sequence length="648" mass="73158">MEKAPVYIPEAALTASQSRRGRWKLAQWLVDPNSKVITGQSVAKIVFVPELSDNSSSLDMLVKAPHNGKLLTHLVKPQQHIHDMSSPISCVEFCPHAIIYAGLCAVCGEHDPVQLTQASTPARPPSLLLDTNTSAVNNSQTASQSQEKLSSTENKKSFKPQARVDVAYAGGELSVSRNEAESMSKRIASRMMRERRLFLVLDIDHTLLHAMCDSRAASAIPLLPEHVSKDIHSFLMAPDGFTAPAQTMYLKFRPSLMDFLNRMKSKFELHIYTNGRRAYANAVARVLDPQHELFRGRVVSRDDFPEGALSQKNLRRVFPCDDSMVLIVDDREDVWGQSVDTYLPNLLLVTPYWFFRGVNEVYDRTQPVLNAVNVPSVTKNAEAVPFKRPRIETNESREENELKKAEETALESEMVEELTTPDDLGVHKESADPSHEFNELARTWMEAEYDENQLTVLADILEMCHEQFYGAVDSDGFCDAKKIMTEIRRNVLDGCVVAFSGVFPTSTSPEQQTLWKMAERFGAICKHMVDETVTHLVADKRRGIETAKTNQAKRLQSVFIVKPNWMIRSCYHFKRASELQFSSFTETRETFSSLEGYREHIESHRRKSLSGDCIDHNANPNSIVDNTDHDPLVAEILEQITNNNQTQS</sequence>
<dbReference type="SMART" id="SM00577">
    <property type="entry name" value="CPDc"/>
    <property type="match status" value="1"/>
</dbReference>
<evidence type="ECO:0000259" key="9">
    <source>
        <dbReference type="PROSITE" id="PS50969"/>
    </source>
</evidence>
<keyword evidence="3 6" id="KW-0539">Nucleus</keyword>
<dbReference type="SUPFAM" id="SSF56784">
    <property type="entry name" value="HAD-like"/>
    <property type="match status" value="1"/>
</dbReference>
<comment type="subcellular location">
    <subcellularLocation>
        <location evidence="1 6">Nucleus</location>
    </subcellularLocation>
</comment>
<dbReference type="EC" id="3.1.3.16" evidence="6"/>
<dbReference type="Pfam" id="PF12738">
    <property type="entry name" value="PTCB-BRCT"/>
    <property type="match status" value="1"/>
</dbReference>
<evidence type="ECO:0000256" key="2">
    <source>
        <dbReference type="ARBA" id="ARBA00022801"/>
    </source>
</evidence>
<name>A0A7S0ZJJ3_9RHOD</name>
<dbReference type="CDD" id="cd07521">
    <property type="entry name" value="HAD_FCP1-like"/>
    <property type="match status" value="1"/>
</dbReference>
<dbReference type="NCBIfam" id="TIGR02250">
    <property type="entry name" value="FCP1_euk"/>
    <property type="match status" value="1"/>
</dbReference>
<dbReference type="GO" id="GO:0008420">
    <property type="term" value="F:RNA polymerase II CTD heptapeptide repeat phosphatase activity"/>
    <property type="evidence" value="ECO:0007669"/>
    <property type="project" value="UniProtKB-UniRule"/>
</dbReference>
<evidence type="ECO:0000256" key="3">
    <source>
        <dbReference type="ARBA" id="ARBA00023242"/>
    </source>
</evidence>
<dbReference type="InterPro" id="IPR036420">
    <property type="entry name" value="BRCT_dom_sf"/>
</dbReference>
<dbReference type="Pfam" id="PF03031">
    <property type="entry name" value="NIF"/>
    <property type="match status" value="1"/>
</dbReference>
<dbReference type="PANTHER" id="PTHR23081">
    <property type="entry name" value="RNA POLYMERASE II CTD PHOSPHATASE"/>
    <property type="match status" value="1"/>
</dbReference>
<evidence type="ECO:0000259" key="8">
    <source>
        <dbReference type="PROSITE" id="PS50172"/>
    </source>
</evidence>
<proteinExistence type="predicted"/>
<organism evidence="10">
    <name type="scientific">Timspurckia oligopyrenoides</name>
    <dbReference type="NCBI Taxonomy" id="708627"/>
    <lineage>
        <taxon>Eukaryota</taxon>
        <taxon>Rhodophyta</taxon>
        <taxon>Bangiophyceae</taxon>
        <taxon>Porphyridiales</taxon>
        <taxon>Porphyridiaceae</taxon>
        <taxon>Timspurckia</taxon>
    </lineage>
</organism>
<gene>
    <name evidence="10" type="ORF">TOLI1172_LOCUS8270</name>
</gene>
<dbReference type="Gene3D" id="3.40.50.10190">
    <property type="entry name" value="BRCT domain"/>
    <property type="match status" value="1"/>
</dbReference>
<protein>
    <recommendedName>
        <fullName evidence="6">RNA polymerase II subunit A C-terminal domain phosphatase</fullName>
        <ecNumber evidence="6">3.1.3.16</ecNumber>
    </recommendedName>
</protein>
<dbReference type="GO" id="GO:0005634">
    <property type="term" value="C:nucleus"/>
    <property type="evidence" value="ECO:0007669"/>
    <property type="project" value="UniProtKB-SubCell"/>
</dbReference>
<dbReference type="InterPro" id="IPR001357">
    <property type="entry name" value="BRCT_dom"/>
</dbReference>
<feature type="region of interest" description="Disordered" evidence="7">
    <location>
        <begin position="117"/>
        <end position="157"/>
    </location>
</feature>
<comment type="catalytic activity">
    <reaction evidence="4 6">
        <text>O-phospho-L-seryl-[protein] + H2O = L-seryl-[protein] + phosphate</text>
        <dbReference type="Rhea" id="RHEA:20629"/>
        <dbReference type="Rhea" id="RHEA-COMP:9863"/>
        <dbReference type="Rhea" id="RHEA-COMP:11604"/>
        <dbReference type="ChEBI" id="CHEBI:15377"/>
        <dbReference type="ChEBI" id="CHEBI:29999"/>
        <dbReference type="ChEBI" id="CHEBI:43474"/>
        <dbReference type="ChEBI" id="CHEBI:83421"/>
        <dbReference type="EC" id="3.1.3.16"/>
    </reaction>
</comment>
<dbReference type="InterPro" id="IPR036412">
    <property type="entry name" value="HAD-like_sf"/>
</dbReference>
<feature type="compositionally biased region" description="Basic and acidic residues" evidence="7">
    <location>
        <begin position="391"/>
        <end position="407"/>
    </location>
</feature>
<evidence type="ECO:0000256" key="7">
    <source>
        <dbReference type="SAM" id="MobiDB-lite"/>
    </source>
</evidence>
<feature type="domain" description="BRCT" evidence="8">
    <location>
        <begin position="487"/>
        <end position="569"/>
    </location>
</feature>
<dbReference type="AlphaFoldDB" id="A0A7S0ZJJ3"/>
<evidence type="ECO:0000256" key="6">
    <source>
        <dbReference type="RuleBase" id="RU366066"/>
    </source>
</evidence>
<feature type="region of interest" description="Disordered" evidence="7">
    <location>
        <begin position="391"/>
        <end position="411"/>
    </location>
</feature>
<evidence type="ECO:0000256" key="5">
    <source>
        <dbReference type="ARBA" id="ARBA00048336"/>
    </source>
</evidence>
<dbReference type="CDD" id="cd17729">
    <property type="entry name" value="BRCT_CTDP1"/>
    <property type="match status" value="1"/>
</dbReference>
<comment type="catalytic activity">
    <reaction evidence="5 6">
        <text>O-phospho-L-threonyl-[protein] + H2O = L-threonyl-[protein] + phosphate</text>
        <dbReference type="Rhea" id="RHEA:47004"/>
        <dbReference type="Rhea" id="RHEA-COMP:11060"/>
        <dbReference type="Rhea" id="RHEA-COMP:11605"/>
        <dbReference type="ChEBI" id="CHEBI:15377"/>
        <dbReference type="ChEBI" id="CHEBI:30013"/>
        <dbReference type="ChEBI" id="CHEBI:43474"/>
        <dbReference type="ChEBI" id="CHEBI:61977"/>
        <dbReference type="EC" id="3.1.3.16"/>
    </reaction>
</comment>
<dbReference type="PROSITE" id="PS50172">
    <property type="entry name" value="BRCT"/>
    <property type="match status" value="1"/>
</dbReference>
<dbReference type="InterPro" id="IPR004274">
    <property type="entry name" value="FCP1_dom"/>
</dbReference>
<accession>A0A7S0ZJJ3</accession>
<dbReference type="SUPFAM" id="SSF52113">
    <property type="entry name" value="BRCT domain"/>
    <property type="match status" value="1"/>
</dbReference>
<dbReference type="InterPro" id="IPR023214">
    <property type="entry name" value="HAD_sf"/>
</dbReference>
<keyword evidence="2 6" id="KW-0378">Hydrolase</keyword>
<reference evidence="10" key="1">
    <citation type="submission" date="2021-01" db="EMBL/GenBank/DDBJ databases">
        <authorList>
            <person name="Corre E."/>
            <person name="Pelletier E."/>
            <person name="Niang G."/>
            <person name="Scheremetjew M."/>
            <person name="Finn R."/>
            <person name="Kale V."/>
            <person name="Holt S."/>
            <person name="Cochrane G."/>
            <person name="Meng A."/>
            <person name="Brown T."/>
            <person name="Cohen L."/>
        </authorList>
    </citation>
    <scope>NUCLEOTIDE SEQUENCE</scope>
    <source>
        <strain evidence="10">CCMP3278</strain>
    </source>
</reference>
<feature type="domain" description="FCP1 homology" evidence="9">
    <location>
        <begin position="192"/>
        <end position="372"/>
    </location>
</feature>
<dbReference type="PROSITE" id="PS50969">
    <property type="entry name" value="FCP1"/>
    <property type="match status" value="1"/>
</dbReference>
<evidence type="ECO:0000256" key="4">
    <source>
        <dbReference type="ARBA" id="ARBA00047761"/>
    </source>
</evidence>
<dbReference type="InterPro" id="IPR039189">
    <property type="entry name" value="Fcp1"/>
</dbReference>